<evidence type="ECO:0000313" key="1">
    <source>
        <dbReference type="EMBL" id="MBO9201559.1"/>
    </source>
</evidence>
<dbReference type="EMBL" id="JAGHKO010000004">
    <property type="protein sequence ID" value="MBO9201559.1"/>
    <property type="molecule type" value="Genomic_DNA"/>
</dbReference>
<accession>A0ABS3YUE9</accession>
<proteinExistence type="predicted"/>
<evidence type="ECO:0000313" key="2">
    <source>
        <dbReference type="Proteomes" id="UP000677244"/>
    </source>
</evidence>
<sequence>MKPQQLEILLFTNTKFSSFLLTDKNDNNEKASECSDLEEAAWNGFYKEALPELYGEDRESKKMILWQTNCAENFLVLDYAESPQSKDPFFSIDPYYFMDKQLLS</sequence>
<dbReference type="Proteomes" id="UP000677244">
    <property type="component" value="Unassembled WGS sequence"/>
</dbReference>
<protein>
    <submittedName>
        <fullName evidence="1">Uncharacterized protein</fullName>
    </submittedName>
</protein>
<organism evidence="1 2">
    <name type="scientific">Niastella soli</name>
    <dbReference type="NCBI Taxonomy" id="2821487"/>
    <lineage>
        <taxon>Bacteria</taxon>
        <taxon>Pseudomonadati</taxon>
        <taxon>Bacteroidota</taxon>
        <taxon>Chitinophagia</taxon>
        <taxon>Chitinophagales</taxon>
        <taxon>Chitinophagaceae</taxon>
        <taxon>Niastella</taxon>
    </lineage>
</organism>
<comment type="caution">
    <text evidence="1">The sequence shown here is derived from an EMBL/GenBank/DDBJ whole genome shotgun (WGS) entry which is preliminary data.</text>
</comment>
<reference evidence="1 2" key="1">
    <citation type="submission" date="2021-03" db="EMBL/GenBank/DDBJ databases">
        <title>Assistant Professor.</title>
        <authorList>
            <person name="Huq M.A."/>
        </authorList>
    </citation>
    <scope>NUCLEOTIDE SEQUENCE [LARGE SCALE GENOMIC DNA]</scope>
    <source>
        <strain evidence="1 2">MAH-29</strain>
    </source>
</reference>
<dbReference type="RefSeq" id="WP_209139613.1">
    <property type="nucleotide sequence ID" value="NZ_JAGHKO010000004.1"/>
</dbReference>
<gene>
    <name evidence="1" type="ORF">J7I42_14855</name>
</gene>
<name>A0ABS3YUE9_9BACT</name>
<keyword evidence="2" id="KW-1185">Reference proteome</keyword>